<protein>
    <submittedName>
        <fullName evidence="4">Carbohydrate porin</fullName>
    </submittedName>
</protein>
<evidence type="ECO:0000313" key="4">
    <source>
        <dbReference type="EMBL" id="MBB2198786.1"/>
    </source>
</evidence>
<dbReference type="InterPro" id="IPR007049">
    <property type="entry name" value="Carb-sel_porin_OprB"/>
</dbReference>
<gene>
    <name evidence="4" type="ORF">HLH44_15210</name>
</gene>
<comment type="similarity">
    <text evidence="1 2">Belongs to the OprB family.</text>
</comment>
<dbReference type="Proteomes" id="UP000530320">
    <property type="component" value="Unassembled WGS sequence"/>
</dbReference>
<name>A0A7W4K1R7_9PROT</name>
<dbReference type="GO" id="GO:0015288">
    <property type="term" value="F:porin activity"/>
    <property type="evidence" value="ECO:0007669"/>
    <property type="project" value="InterPro"/>
</dbReference>
<feature type="region of interest" description="Disordered" evidence="3">
    <location>
        <begin position="15"/>
        <end position="40"/>
    </location>
</feature>
<dbReference type="InterPro" id="IPR038673">
    <property type="entry name" value="OprB_sf"/>
</dbReference>
<dbReference type="PANTHER" id="PTHR37944:SF1">
    <property type="entry name" value="PORIN B"/>
    <property type="match status" value="1"/>
</dbReference>
<dbReference type="Pfam" id="PF04966">
    <property type="entry name" value="OprB"/>
    <property type="match status" value="1"/>
</dbReference>
<comment type="caution">
    <text evidence="4">The sequence shown here is derived from an EMBL/GenBank/DDBJ whole genome shotgun (WGS) entry which is preliminary data.</text>
</comment>
<dbReference type="RefSeq" id="WP_183009867.1">
    <property type="nucleotide sequence ID" value="NZ_JABEQP010000011.1"/>
</dbReference>
<dbReference type="InterPro" id="IPR052932">
    <property type="entry name" value="OprB_Porin"/>
</dbReference>
<evidence type="ECO:0000313" key="5">
    <source>
        <dbReference type="Proteomes" id="UP000530320"/>
    </source>
</evidence>
<evidence type="ECO:0000256" key="1">
    <source>
        <dbReference type="ARBA" id="ARBA00008769"/>
    </source>
</evidence>
<dbReference type="EMBL" id="JABEQP010000011">
    <property type="protein sequence ID" value="MBB2198786.1"/>
    <property type="molecule type" value="Genomic_DNA"/>
</dbReference>
<dbReference type="GO" id="GO:0016020">
    <property type="term" value="C:membrane"/>
    <property type="evidence" value="ECO:0007669"/>
    <property type="project" value="InterPro"/>
</dbReference>
<organism evidence="4 5">
    <name type="scientific">Gluconacetobacter dulcium</name>
    <dbReference type="NCBI Taxonomy" id="2729096"/>
    <lineage>
        <taxon>Bacteria</taxon>
        <taxon>Pseudomonadati</taxon>
        <taxon>Pseudomonadota</taxon>
        <taxon>Alphaproteobacteria</taxon>
        <taxon>Acetobacterales</taxon>
        <taxon>Acetobacteraceae</taxon>
        <taxon>Gluconacetobacter</taxon>
    </lineage>
</organism>
<accession>A0A7W4K1R7</accession>
<dbReference type="Gene3D" id="2.40.160.180">
    <property type="entry name" value="Carbohydrate-selective porin OprB"/>
    <property type="match status" value="1"/>
</dbReference>
<dbReference type="AlphaFoldDB" id="A0A7W4K1R7"/>
<evidence type="ECO:0000256" key="2">
    <source>
        <dbReference type="RuleBase" id="RU363072"/>
    </source>
</evidence>
<reference evidence="4 5" key="1">
    <citation type="submission" date="2020-04" db="EMBL/GenBank/DDBJ databases">
        <title>Description of novel Gluconacetobacter.</title>
        <authorList>
            <person name="Sombolestani A."/>
        </authorList>
    </citation>
    <scope>NUCLEOTIDE SEQUENCE [LARGE SCALE GENOMIC DNA]</scope>
    <source>
        <strain evidence="4 5">LMG 22058</strain>
    </source>
</reference>
<evidence type="ECO:0000256" key="3">
    <source>
        <dbReference type="SAM" id="MobiDB-lite"/>
    </source>
</evidence>
<sequence>MGMLVIGLAALPSKADAAPESEQAAPDLHKTAGDNLSPGRPTLNSALKTTLYSPASHGLTALDYDAFLRHFGPDASGLPGDWGGDRSSIIEQAFGATPAPPEHILRDQAAPIRRFLLSQGINVQLSYKNETMWNVAGGIERGGDYAHEVALQLDTDVAKLTRLPALSGWSTHMAMIQRAGRSVTHDRVGERAVNLAEAYGTGGNVLVHLVYFYAEKQFFNNRVNAAVGRMPVTLSFASSPINCAFMSICASPMAFKGTPGNSVWPNSTWGGRLRLRPALDNFLAMGAYQVNANYGGISGWSWFNRGSTGVFLPIEDTWQPYFGPHGLVGHYKVGYAYNSSTYPNLLGAIPEGERKYAPTARAGHRHTFWFMADQMLWRTGKTQTSGGILFGGFIYNSATTSIFHQQEYIGLLAPSLVPGRQKDRFGIVFSHYKFSPLLRRGEELREDAGLNPGANLRGPQSDESVMEVFYGAAVMRGILFQPEYEYVVHPGGSTHIRNASVIGFKVTALL</sequence>
<dbReference type="PANTHER" id="PTHR37944">
    <property type="entry name" value="PORIN B"/>
    <property type="match status" value="1"/>
</dbReference>
<dbReference type="GO" id="GO:0008643">
    <property type="term" value="P:carbohydrate transport"/>
    <property type="evidence" value="ECO:0007669"/>
    <property type="project" value="InterPro"/>
</dbReference>
<proteinExistence type="inferred from homology"/>